<gene>
    <name evidence="5" type="ORF">MUCCIDRAFT_107733</name>
</gene>
<proteinExistence type="predicted"/>
<dbReference type="SUPFAM" id="SSF54928">
    <property type="entry name" value="RNA-binding domain, RBD"/>
    <property type="match status" value="2"/>
</dbReference>
<feature type="domain" description="RRM" evidence="4">
    <location>
        <begin position="194"/>
        <end position="271"/>
    </location>
</feature>
<protein>
    <recommendedName>
        <fullName evidence="4">RRM domain-containing protein</fullName>
    </recommendedName>
</protein>
<dbReference type="STRING" id="747725.A0A162R0I4"/>
<name>A0A162R0I4_MUCCL</name>
<evidence type="ECO:0000313" key="5">
    <source>
        <dbReference type="EMBL" id="OAD07130.1"/>
    </source>
</evidence>
<dbReference type="GO" id="GO:0003729">
    <property type="term" value="F:mRNA binding"/>
    <property type="evidence" value="ECO:0007669"/>
    <property type="project" value="TreeGrafter"/>
</dbReference>
<dbReference type="InterPro" id="IPR035979">
    <property type="entry name" value="RBD_domain_sf"/>
</dbReference>
<dbReference type="GO" id="GO:0005737">
    <property type="term" value="C:cytoplasm"/>
    <property type="evidence" value="ECO:0007669"/>
    <property type="project" value="TreeGrafter"/>
</dbReference>
<accession>A0A162R0I4</accession>
<dbReference type="VEuPathDB" id="FungiDB:MUCCIDRAFT_107733"/>
<feature type="region of interest" description="Disordered" evidence="3">
    <location>
        <begin position="484"/>
        <end position="513"/>
    </location>
</feature>
<organism evidence="5 6">
    <name type="scientific">Mucor lusitanicus CBS 277.49</name>
    <dbReference type="NCBI Taxonomy" id="747725"/>
    <lineage>
        <taxon>Eukaryota</taxon>
        <taxon>Fungi</taxon>
        <taxon>Fungi incertae sedis</taxon>
        <taxon>Mucoromycota</taxon>
        <taxon>Mucoromycotina</taxon>
        <taxon>Mucoromycetes</taxon>
        <taxon>Mucorales</taxon>
        <taxon>Mucorineae</taxon>
        <taxon>Mucoraceae</taxon>
        <taxon>Mucor</taxon>
    </lineage>
</organism>
<dbReference type="InterPro" id="IPR012677">
    <property type="entry name" value="Nucleotide-bd_a/b_plait_sf"/>
</dbReference>
<dbReference type="PANTHER" id="PTHR23003:SF64">
    <property type="entry name" value="RRM DOMAIN-CONTAINING PROTEIN"/>
    <property type="match status" value="1"/>
</dbReference>
<keyword evidence="1 2" id="KW-0694">RNA-binding</keyword>
<dbReference type="AlphaFoldDB" id="A0A162R0I4"/>
<dbReference type="Gene3D" id="3.30.70.330">
    <property type="match status" value="2"/>
</dbReference>
<evidence type="ECO:0000313" key="6">
    <source>
        <dbReference type="Proteomes" id="UP000077051"/>
    </source>
</evidence>
<dbReference type="PANTHER" id="PTHR23003">
    <property type="entry name" value="RNA RECOGNITION MOTIF RRM DOMAIN CONTAINING PROTEIN"/>
    <property type="match status" value="1"/>
</dbReference>
<dbReference type="FunFam" id="3.30.70.330:FF:000145">
    <property type="entry name" value="Putative RNP domain-containing protein"/>
    <property type="match status" value="2"/>
</dbReference>
<dbReference type="SMART" id="SM00360">
    <property type="entry name" value="RRM"/>
    <property type="match status" value="2"/>
</dbReference>
<dbReference type="InterPro" id="IPR050374">
    <property type="entry name" value="RRT5_SRSF_SR"/>
</dbReference>
<evidence type="ECO:0000256" key="3">
    <source>
        <dbReference type="SAM" id="MobiDB-lite"/>
    </source>
</evidence>
<dbReference type="GO" id="GO:1990904">
    <property type="term" value="C:ribonucleoprotein complex"/>
    <property type="evidence" value="ECO:0007669"/>
    <property type="project" value="TreeGrafter"/>
</dbReference>
<feature type="compositionally biased region" description="Low complexity" evidence="3">
    <location>
        <begin position="448"/>
        <end position="471"/>
    </location>
</feature>
<comment type="caution">
    <text evidence="5">The sequence shown here is derived from an EMBL/GenBank/DDBJ whole genome shotgun (WGS) entry which is preliminary data.</text>
</comment>
<dbReference type="GO" id="GO:0005634">
    <property type="term" value="C:nucleus"/>
    <property type="evidence" value="ECO:0007669"/>
    <property type="project" value="TreeGrafter"/>
</dbReference>
<keyword evidence="6" id="KW-1185">Reference proteome</keyword>
<dbReference type="PROSITE" id="PS50102">
    <property type="entry name" value="RRM"/>
    <property type="match status" value="2"/>
</dbReference>
<dbReference type="Proteomes" id="UP000077051">
    <property type="component" value="Unassembled WGS sequence"/>
</dbReference>
<sequence>MAPSQQENDLLQKEANEIMKELLNTPQKDQEHQAPHYQPTKTTTLVRQLFIGNLPFRVRWQDIKDLFRKAGPVLRADVALNHHDNRSKGHGTILFATVSDAQNAIDMFNGYKWLGRILEVRGDRGFVDHVQQQDTAMDSSTTAAMTVATMSPKTERGSVVEEQLVTPSLSATTATTSPSKKPQPKDTQEDDQCKQVFVGNLPFNCQWQDLKDLFRHSGRIIRADVVLNFEGRSRGFGTVLFSSHEDAKKAIEEFNGYEYNNRILRVHFDKFAASHQRFREHEAETYGQRQIHDPASVELLRQTYLPQQTAYQNMMGGFINPSLLIPMQTAPYPYQASPQQQHQQQPFTDATETAEAKASLQPAAMYNTYSTLPNSLSDLTGFHSQQHYQSNPFSFTNSSYTPSAYSPSMMNDDRQIHADAYGNPMSFNPYPYLTHQWVPPHNTTAGPTSQHYYPPYHHQQEPQTEQETLSSTLERLSLSNNRELDSAGLSNNHDATLGNDSPSWNNMPVFPEK</sequence>
<feature type="compositionally biased region" description="Low complexity" evidence="3">
    <location>
        <begin position="166"/>
        <end position="180"/>
    </location>
</feature>
<dbReference type="InterPro" id="IPR000504">
    <property type="entry name" value="RRM_dom"/>
</dbReference>
<feature type="region of interest" description="Disordered" evidence="3">
    <location>
        <begin position="151"/>
        <end position="190"/>
    </location>
</feature>
<evidence type="ECO:0000256" key="1">
    <source>
        <dbReference type="ARBA" id="ARBA00022884"/>
    </source>
</evidence>
<dbReference type="Pfam" id="PF00076">
    <property type="entry name" value="RRM_1"/>
    <property type="match status" value="2"/>
</dbReference>
<reference evidence="5 6" key="1">
    <citation type="submission" date="2015-06" db="EMBL/GenBank/DDBJ databases">
        <title>Expansion of signal transduction pathways in fungi by whole-genome duplication.</title>
        <authorList>
            <consortium name="DOE Joint Genome Institute"/>
            <person name="Corrochano L.M."/>
            <person name="Kuo A."/>
            <person name="Marcet-Houben M."/>
            <person name="Polaino S."/>
            <person name="Salamov A."/>
            <person name="Villalobos J.M."/>
            <person name="Alvarez M.I."/>
            <person name="Avalos J."/>
            <person name="Benito E.P."/>
            <person name="Benoit I."/>
            <person name="Burger G."/>
            <person name="Camino L.P."/>
            <person name="Canovas D."/>
            <person name="Cerda-Olmedo E."/>
            <person name="Cheng J.-F."/>
            <person name="Dominguez A."/>
            <person name="Elias M."/>
            <person name="Eslava A.P."/>
            <person name="Glaser F."/>
            <person name="Grimwood J."/>
            <person name="Gutierrez G."/>
            <person name="Heitman J."/>
            <person name="Henrissat B."/>
            <person name="Iturriaga E.A."/>
            <person name="Lang B.F."/>
            <person name="Lavin J.L."/>
            <person name="Lee S."/>
            <person name="Li W."/>
            <person name="Lindquist E."/>
            <person name="Lopez-Garcia S."/>
            <person name="Luque E.M."/>
            <person name="Marcos A.T."/>
            <person name="Martin J."/>
            <person name="Mccluskey K."/>
            <person name="Medina H.R."/>
            <person name="Miralles-Duran A."/>
            <person name="Miyazaki A."/>
            <person name="Munoz-Torres E."/>
            <person name="Oguiza J.A."/>
            <person name="Ohm R."/>
            <person name="Olmedo M."/>
            <person name="Orejas M."/>
            <person name="Ortiz-Castellanos L."/>
            <person name="Pisabarro A.G."/>
            <person name="Rodriguez-Romero J."/>
            <person name="Ruiz-Herrera J."/>
            <person name="Ruiz-Vazquez R."/>
            <person name="Sanz C."/>
            <person name="Schackwitz W."/>
            <person name="Schmutz J."/>
            <person name="Shahriari M."/>
            <person name="Shelest E."/>
            <person name="Silva-Franco F."/>
            <person name="Soanes D."/>
            <person name="Syed K."/>
            <person name="Tagua V.G."/>
            <person name="Talbot N.J."/>
            <person name="Thon M."/>
            <person name="De Vries R.P."/>
            <person name="Wiebenga A."/>
            <person name="Yadav J.S."/>
            <person name="Braun E.L."/>
            <person name="Baker S."/>
            <person name="Garre V."/>
            <person name="Horwitz B."/>
            <person name="Torres-Martinez S."/>
            <person name="Idnurm A."/>
            <person name="Herrera-Estrella A."/>
            <person name="Gabaldon T."/>
            <person name="Grigoriev I.V."/>
        </authorList>
    </citation>
    <scope>NUCLEOTIDE SEQUENCE [LARGE SCALE GENOMIC DNA]</scope>
    <source>
        <strain evidence="5 6">CBS 277.49</strain>
    </source>
</reference>
<dbReference type="EMBL" id="AMYB01000002">
    <property type="protein sequence ID" value="OAD07130.1"/>
    <property type="molecule type" value="Genomic_DNA"/>
</dbReference>
<dbReference type="OrthoDB" id="1049195at2759"/>
<feature type="region of interest" description="Disordered" evidence="3">
    <location>
        <begin position="441"/>
        <end position="471"/>
    </location>
</feature>
<feature type="domain" description="RRM" evidence="4">
    <location>
        <begin position="47"/>
        <end position="125"/>
    </location>
</feature>
<evidence type="ECO:0000256" key="2">
    <source>
        <dbReference type="PROSITE-ProRule" id="PRU00176"/>
    </source>
</evidence>
<feature type="compositionally biased region" description="Polar residues" evidence="3">
    <location>
        <begin position="488"/>
        <end position="506"/>
    </location>
</feature>
<evidence type="ECO:0000259" key="4">
    <source>
        <dbReference type="PROSITE" id="PS50102"/>
    </source>
</evidence>